<dbReference type="GO" id="GO:0000976">
    <property type="term" value="F:transcription cis-regulatory region binding"/>
    <property type="evidence" value="ECO:0007669"/>
    <property type="project" value="TreeGrafter"/>
</dbReference>
<dbReference type="GO" id="GO:0050793">
    <property type="term" value="P:regulation of developmental process"/>
    <property type="evidence" value="ECO:0007669"/>
    <property type="project" value="TreeGrafter"/>
</dbReference>
<sequence>MHSASDHHHHPPTKHGNGKMAHDHDHDDDIEVITEELLPTKQQKPPEGHLGRKLMKVKYMECLKNHAAAIGGHATDGCGEFMPAGDDPANGKATEQALKCAACQCHRNFHRKITELVVDESSCHYFQNGNGGGRGLGHQEEGFGTFRAKARLSIPNLTSKQQIETASRATMAAAAAAEKVDHQHEVRRMRCRTTFSKEQKEKMWRFAERIGWKIQMLEESEDLLSSLFKIREDPTSTLQQNGRPLKFPPAASPKNRAGGNRQEMAKQLFQHLFVSEHNFGGRLNHRITICSSIFSLSDIYSPQDSAM</sequence>
<gene>
    <name evidence="6" type="ORF">OLC1_LOCUS16824</name>
</gene>
<proteinExistence type="predicted"/>
<dbReference type="EMBL" id="OX459123">
    <property type="protein sequence ID" value="CAI9108815.1"/>
    <property type="molecule type" value="Genomic_DNA"/>
</dbReference>
<name>A0AAV1DLP7_OLDCO</name>
<dbReference type="GO" id="GO:0005634">
    <property type="term" value="C:nucleus"/>
    <property type="evidence" value="ECO:0007669"/>
    <property type="project" value="TreeGrafter"/>
</dbReference>
<dbReference type="PANTHER" id="PTHR31948">
    <property type="entry name" value="ZINC-FINGER HOMEODOMAIN PROTEIN 2"/>
    <property type="match status" value="1"/>
</dbReference>
<feature type="domain" description="ZF-HD dimerization-type" evidence="5">
    <location>
        <begin position="59"/>
        <end position="113"/>
    </location>
</feature>
<dbReference type="Proteomes" id="UP001161247">
    <property type="component" value="Chromosome 6"/>
</dbReference>
<accession>A0AAV1DLP7</accession>
<dbReference type="GO" id="GO:0003700">
    <property type="term" value="F:DNA-binding transcription factor activity"/>
    <property type="evidence" value="ECO:0007669"/>
    <property type="project" value="TreeGrafter"/>
</dbReference>
<evidence type="ECO:0000256" key="4">
    <source>
        <dbReference type="SAM" id="MobiDB-lite"/>
    </source>
</evidence>
<feature type="compositionally biased region" description="Basic residues" evidence="4">
    <location>
        <begin position="7"/>
        <end position="17"/>
    </location>
</feature>
<evidence type="ECO:0000256" key="3">
    <source>
        <dbReference type="ARBA" id="ARBA00022833"/>
    </source>
</evidence>
<keyword evidence="1" id="KW-0479">Metal-binding</keyword>
<evidence type="ECO:0000313" key="7">
    <source>
        <dbReference type="Proteomes" id="UP001161247"/>
    </source>
</evidence>
<dbReference type="PANTHER" id="PTHR31948:SF140">
    <property type="entry name" value="ZINC-FINGER HOMEODOMAIN PROTEIN 2"/>
    <property type="match status" value="1"/>
</dbReference>
<keyword evidence="7" id="KW-1185">Reference proteome</keyword>
<evidence type="ECO:0000259" key="5">
    <source>
        <dbReference type="PROSITE" id="PS51523"/>
    </source>
</evidence>
<dbReference type="Pfam" id="PF04770">
    <property type="entry name" value="ZF-HD_dimer"/>
    <property type="match status" value="1"/>
</dbReference>
<dbReference type="PROSITE" id="PS51523">
    <property type="entry name" value="ZF_HD_DIMER"/>
    <property type="match status" value="1"/>
</dbReference>
<organism evidence="6 7">
    <name type="scientific">Oldenlandia corymbosa var. corymbosa</name>
    <dbReference type="NCBI Taxonomy" id="529605"/>
    <lineage>
        <taxon>Eukaryota</taxon>
        <taxon>Viridiplantae</taxon>
        <taxon>Streptophyta</taxon>
        <taxon>Embryophyta</taxon>
        <taxon>Tracheophyta</taxon>
        <taxon>Spermatophyta</taxon>
        <taxon>Magnoliopsida</taxon>
        <taxon>eudicotyledons</taxon>
        <taxon>Gunneridae</taxon>
        <taxon>Pentapetalae</taxon>
        <taxon>asterids</taxon>
        <taxon>lamiids</taxon>
        <taxon>Gentianales</taxon>
        <taxon>Rubiaceae</taxon>
        <taxon>Rubioideae</taxon>
        <taxon>Spermacoceae</taxon>
        <taxon>Hedyotis-Oldenlandia complex</taxon>
        <taxon>Oldenlandia</taxon>
    </lineage>
</organism>
<dbReference type="InterPro" id="IPR006456">
    <property type="entry name" value="ZF_HD_homeobox_Cys/His_dimer"/>
</dbReference>
<reference evidence="6" key="1">
    <citation type="submission" date="2023-03" db="EMBL/GenBank/DDBJ databases">
        <authorList>
            <person name="Julca I."/>
        </authorList>
    </citation>
    <scope>NUCLEOTIDE SEQUENCE</scope>
</reference>
<protein>
    <submittedName>
        <fullName evidence="6">OLC1v1008508C1</fullName>
    </submittedName>
</protein>
<keyword evidence="2" id="KW-0863">Zinc-finger</keyword>
<evidence type="ECO:0000313" key="6">
    <source>
        <dbReference type="EMBL" id="CAI9108815.1"/>
    </source>
</evidence>
<dbReference type="NCBIfam" id="TIGR01566">
    <property type="entry name" value="ZF_HD_prot_N"/>
    <property type="match status" value="1"/>
</dbReference>
<dbReference type="AlphaFoldDB" id="A0AAV1DLP7"/>
<evidence type="ECO:0000256" key="2">
    <source>
        <dbReference type="ARBA" id="ARBA00022771"/>
    </source>
</evidence>
<dbReference type="GO" id="GO:0008270">
    <property type="term" value="F:zinc ion binding"/>
    <property type="evidence" value="ECO:0007669"/>
    <property type="project" value="UniProtKB-KW"/>
</dbReference>
<evidence type="ECO:0000256" key="1">
    <source>
        <dbReference type="ARBA" id="ARBA00022723"/>
    </source>
</evidence>
<feature type="region of interest" description="Disordered" evidence="4">
    <location>
        <begin position="1"/>
        <end position="25"/>
    </location>
</feature>
<dbReference type="Gene3D" id="1.10.10.60">
    <property type="entry name" value="Homeodomain-like"/>
    <property type="match status" value="1"/>
</dbReference>
<keyword evidence="3" id="KW-0862">Zinc</keyword>
<feature type="region of interest" description="Disordered" evidence="4">
    <location>
        <begin position="237"/>
        <end position="261"/>
    </location>
</feature>